<dbReference type="STRING" id="596327.PORUE0001_1477"/>
<evidence type="ECO:0000313" key="2">
    <source>
        <dbReference type="EMBL" id="EEK17714.1"/>
    </source>
</evidence>
<protein>
    <recommendedName>
        <fullName evidence="1">DUF4301 domain-containing protein</fullName>
    </recommendedName>
</protein>
<keyword evidence="3" id="KW-1185">Reference proteome</keyword>
<dbReference type="SUPFAM" id="SSF53448">
    <property type="entry name" value="Nucleotide-diphospho-sugar transferases"/>
    <property type="match status" value="1"/>
</dbReference>
<dbReference type="EMBL" id="ACLR01000013">
    <property type="protein sequence ID" value="EEK17714.1"/>
    <property type="molecule type" value="Genomic_DNA"/>
</dbReference>
<accession>C2M990</accession>
<evidence type="ECO:0000259" key="1">
    <source>
        <dbReference type="Pfam" id="PF14134"/>
    </source>
</evidence>
<dbReference type="RefSeq" id="WP_007364481.1">
    <property type="nucleotide sequence ID" value="NZ_ACLR01000013.1"/>
</dbReference>
<dbReference type="eggNOG" id="COG3172">
    <property type="taxonomic scope" value="Bacteria"/>
</dbReference>
<reference evidence="2 3" key="1">
    <citation type="submission" date="2009-04" db="EMBL/GenBank/DDBJ databases">
        <authorList>
            <person name="Sebastian Y."/>
            <person name="Madupu R."/>
            <person name="Durkin A.S."/>
            <person name="Torralba M."/>
            <person name="Methe B."/>
            <person name="Sutton G.G."/>
            <person name="Strausberg R.L."/>
            <person name="Nelson K.E."/>
        </authorList>
    </citation>
    <scope>NUCLEOTIDE SEQUENCE [LARGE SCALE GENOMIC DNA]</scope>
    <source>
        <strain evidence="2 3">60-3</strain>
    </source>
</reference>
<evidence type="ECO:0000313" key="3">
    <source>
        <dbReference type="Proteomes" id="UP000003303"/>
    </source>
</evidence>
<dbReference type="Proteomes" id="UP000003303">
    <property type="component" value="Unassembled WGS sequence"/>
</dbReference>
<comment type="caution">
    <text evidence="2">The sequence shown here is derived from an EMBL/GenBank/DDBJ whole genome shotgun (WGS) entry which is preliminary data.</text>
</comment>
<name>C2M990_9PORP</name>
<dbReference type="InterPro" id="IPR029044">
    <property type="entry name" value="Nucleotide-diphossugar_trans"/>
</dbReference>
<organism evidence="2 3">
    <name type="scientific">Porphyromonas uenonis 60-3</name>
    <dbReference type="NCBI Taxonomy" id="596327"/>
    <lineage>
        <taxon>Bacteria</taxon>
        <taxon>Pseudomonadati</taxon>
        <taxon>Bacteroidota</taxon>
        <taxon>Bacteroidia</taxon>
        <taxon>Bacteroidales</taxon>
        <taxon>Porphyromonadaceae</taxon>
        <taxon>Porphyromonas</taxon>
    </lineage>
</organism>
<dbReference type="AlphaFoldDB" id="C2M990"/>
<dbReference type="InterPro" id="IPR025393">
    <property type="entry name" value="DUF4301"/>
</dbReference>
<sequence>MDDSNTFTSEDLSYLAERGISADEAERQLKLLIDGTPYLVIVDSAKLERGIMRLATDEMPYYLDLWHDYLQKPGADVIKFVPASGAASRMFKSLYGLPKEQQISHDELTPDQQTFVDHLESFAFYEKLSETCLRNNWRTMSKLMESEQYGTIIDNLLDPHGMGYGSRPKGMLLFHDYPNGTKRTPIEEHMVEGALYTQDIHGDVRLHFTVSPEHLEAFRSLVDRRIQSFEDLFGCRYHVTYSIQERSTDTIALDLERGTPFRRADGTLLLRPGGHGTLIGNLGRLDASVVFIKNIDNVTPDHLKSNTVLYKKLLGGILLAVRDRIFGYLQQLKRSKVSKALTEEVLTFLDETLCIQIPHAELLSEEELIPKLVAKLDRPIRVCGMVRNEGEPGGGPYLVREADGTTSLQILESVQVDKNNPEALEMMREGTHFNPVDLCCYIRDYEGKPFDLHKYVNPQTAFISEKSVEGRPLKALEHPGLWNGAMHDWNTIFVEVPSDTFTPVKTVLDLLRPEHQPLAD</sequence>
<feature type="domain" description="DUF4301" evidence="1">
    <location>
        <begin position="9"/>
        <end position="516"/>
    </location>
</feature>
<dbReference type="Pfam" id="PF14134">
    <property type="entry name" value="DUF4301"/>
    <property type="match status" value="1"/>
</dbReference>
<dbReference type="OrthoDB" id="5572060at2"/>
<gene>
    <name evidence="2" type="ORF">PORUE0001_1477</name>
</gene>
<proteinExistence type="predicted"/>